<dbReference type="InterPro" id="IPR027385">
    <property type="entry name" value="Beta-barrel_OMP"/>
</dbReference>
<dbReference type="SMART" id="SM00287">
    <property type="entry name" value="SH3b"/>
    <property type="match status" value="1"/>
</dbReference>
<sequence length="265" mass="28944">MCRPVAIDPARAGTRTSLAATFLLATALLFHQGVRAAEPSEPQVQVTVAEALMELRTGPGRGYPIYYVAERGETVTVLKRRTSWFKVRTARGKDGWVGIEQMRAAVMADGVSASLREAVLADFETQTLEVGFAAGQFDGDPIVSFRAGYHFVEGLAGELSLSQISGAYSGSQLLFGSLLVEHPIGARFAPFLGIGGGYFRNRNRATLVGEIDTKSSTMLGARAGMRVYLTRNFLVRADYSRYLALTSEDQNDRFDEVQLGFSFFF</sequence>
<dbReference type="EMBL" id="SOBT01000008">
    <property type="protein sequence ID" value="TDU32016.1"/>
    <property type="molecule type" value="Genomic_DNA"/>
</dbReference>
<keyword evidence="1" id="KW-0732">Signal</keyword>
<dbReference type="InterPro" id="IPR011250">
    <property type="entry name" value="OMP/PagP_B-barrel"/>
</dbReference>
<evidence type="ECO:0000259" key="2">
    <source>
        <dbReference type="SMART" id="SM00287"/>
    </source>
</evidence>
<protein>
    <submittedName>
        <fullName evidence="3">Outer membrane protein with beta-barrel domain</fullName>
    </submittedName>
</protein>
<evidence type="ECO:0000256" key="1">
    <source>
        <dbReference type="ARBA" id="ARBA00022729"/>
    </source>
</evidence>
<dbReference type="SUPFAM" id="SSF56925">
    <property type="entry name" value="OMPA-like"/>
    <property type="match status" value="1"/>
</dbReference>
<evidence type="ECO:0000313" key="4">
    <source>
        <dbReference type="Proteomes" id="UP000295341"/>
    </source>
</evidence>
<keyword evidence="4" id="KW-1185">Reference proteome</keyword>
<dbReference type="AlphaFoldDB" id="A0A4V3F6B3"/>
<evidence type="ECO:0000313" key="3">
    <source>
        <dbReference type="EMBL" id="TDU32016.1"/>
    </source>
</evidence>
<dbReference type="InterPro" id="IPR003646">
    <property type="entry name" value="SH3-like_bac-type"/>
</dbReference>
<reference evidence="3 4" key="1">
    <citation type="submission" date="2019-03" db="EMBL/GenBank/DDBJ databases">
        <title>Genomic Encyclopedia of Type Strains, Phase IV (KMG-IV): sequencing the most valuable type-strain genomes for metagenomic binning, comparative biology and taxonomic classification.</title>
        <authorList>
            <person name="Goeker M."/>
        </authorList>
    </citation>
    <scope>NUCLEOTIDE SEQUENCE [LARGE SCALE GENOMIC DNA]</scope>
    <source>
        <strain evidence="3 4">DSM 26377</strain>
    </source>
</reference>
<gene>
    <name evidence="3" type="ORF">DFR24_1404</name>
</gene>
<dbReference type="Proteomes" id="UP000295341">
    <property type="component" value="Unassembled WGS sequence"/>
</dbReference>
<feature type="domain" description="SH3b" evidence="2">
    <location>
        <begin position="42"/>
        <end position="105"/>
    </location>
</feature>
<accession>A0A4V3F6B3</accession>
<proteinExistence type="predicted"/>
<dbReference type="Pfam" id="PF08239">
    <property type="entry name" value="SH3_3"/>
    <property type="match status" value="1"/>
</dbReference>
<dbReference type="Pfam" id="PF13505">
    <property type="entry name" value="OMP_b-brl"/>
    <property type="match status" value="1"/>
</dbReference>
<organism evidence="3 4">
    <name type="scientific">Panacagrimonas perspica</name>
    <dbReference type="NCBI Taxonomy" id="381431"/>
    <lineage>
        <taxon>Bacteria</taxon>
        <taxon>Pseudomonadati</taxon>
        <taxon>Pseudomonadota</taxon>
        <taxon>Gammaproteobacteria</taxon>
        <taxon>Nevskiales</taxon>
        <taxon>Nevskiaceae</taxon>
        <taxon>Panacagrimonas</taxon>
    </lineage>
</organism>
<dbReference type="Gene3D" id="2.30.30.40">
    <property type="entry name" value="SH3 Domains"/>
    <property type="match status" value="1"/>
</dbReference>
<name>A0A4V3F6B3_9GAMM</name>
<dbReference type="Gene3D" id="2.40.160.20">
    <property type="match status" value="1"/>
</dbReference>
<comment type="caution">
    <text evidence="3">The sequence shown here is derived from an EMBL/GenBank/DDBJ whole genome shotgun (WGS) entry which is preliminary data.</text>
</comment>